<dbReference type="InterPro" id="IPR014046">
    <property type="entry name" value="C-di-AMP_synthase"/>
</dbReference>
<dbReference type="InterPro" id="IPR003390">
    <property type="entry name" value="DNA_integrity_scan_DisA_N"/>
</dbReference>
<feature type="transmembrane region" description="Helical" evidence="10">
    <location>
        <begin position="36"/>
        <end position="55"/>
    </location>
</feature>
<keyword evidence="5 10" id="KW-0548">Nucleotidyltransferase</keyword>
<dbReference type="InterPro" id="IPR034701">
    <property type="entry name" value="CdaA"/>
</dbReference>
<dbReference type="GO" id="GO:0006171">
    <property type="term" value="P:cAMP biosynthetic process"/>
    <property type="evidence" value="ECO:0007669"/>
    <property type="project" value="InterPro"/>
</dbReference>
<keyword evidence="9 10" id="KW-0472">Membrane</keyword>
<dbReference type="InterPro" id="IPR050338">
    <property type="entry name" value="DisA"/>
</dbReference>
<comment type="subunit">
    <text evidence="10">Probably a homodimer.</text>
</comment>
<evidence type="ECO:0000256" key="4">
    <source>
        <dbReference type="ARBA" id="ARBA00022692"/>
    </source>
</evidence>
<dbReference type="GO" id="GO:0004016">
    <property type="term" value="F:adenylate cyclase activity"/>
    <property type="evidence" value="ECO:0007669"/>
    <property type="project" value="UniProtKB-UniRule"/>
</dbReference>
<keyword evidence="6 10" id="KW-0547">Nucleotide-binding</keyword>
<dbReference type="Pfam" id="PF02457">
    <property type="entry name" value="DAC"/>
    <property type="match status" value="1"/>
</dbReference>
<evidence type="ECO:0000256" key="3">
    <source>
        <dbReference type="ARBA" id="ARBA00022679"/>
    </source>
</evidence>
<dbReference type="GO" id="GO:0106408">
    <property type="term" value="F:diadenylate cyclase activity"/>
    <property type="evidence" value="ECO:0007669"/>
    <property type="project" value="UniProtKB-EC"/>
</dbReference>
<dbReference type="EMBL" id="JABDJR010000168">
    <property type="protein sequence ID" value="NNF06012.1"/>
    <property type="molecule type" value="Genomic_DNA"/>
</dbReference>
<evidence type="ECO:0000256" key="10">
    <source>
        <dbReference type="HAMAP-Rule" id="MF_01499"/>
    </source>
</evidence>
<accession>A0A7Y2E7U7</accession>
<dbReference type="PROSITE" id="PS51794">
    <property type="entry name" value="DAC"/>
    <property type="match status" value="1"/>
</dbReference>
<dbReference type="FunFam" id="3.40.1700.10:FF:000002">
    <property type="entry name" value="Diadenylate cyclase"/>
    <property type="match status" value="1"/>
</dbReference>
<dbReference type="Gene3D" id="3.40.1700.10">
    <property type="entry name" value="DNA integrity scanning protein, DisA, N-terminal domain"/>
    <property type="match status" value="1"/>
</dbReference>
<evidence type="ECO:0000313" key="13">
    <source>
        <dbReference type="Proteomes" id="UP000547674"/>
    </source>
</evidence>
<keyword evidence="8 10" id="KW-1133">Transmembrane helix</keyword>
<evidence type="ECO:0000256" key="6">
    <source>
        <dbReference type="ARBA" id="ARBA00022741"/>
    </source>
</evidence>
<evidence type="ECO:0000259" key="11">
    <source>
        <dbReference type="PROSITE" id="PS51794"/>
    </source>
</evidence>
<protein>
    <recommendedName>
        <fullName evidence="10">Diadenylate cyclase</fullName>
        <shortName evidence="10">DAC</shortName>
        <ecNumber evidence="10">2.7.7.85</ecNumber>
    </recommendedName>
    <alternativeName>
        <fullName evidence="10">Cyclic-di-AMP synthase</fullName>
        <shortName evidence="10">c-di-AMP synthase</shortName>
    </alternativeName>
</protein>
<keyword evidence="2 10" id="KW-1003">Cell membrane</keyword>
<keyword evidence="7 10" id="KW-0067">ATP-binding</keyword>
<dbReference type="Proteomes" id="UP000547674">
    <property type="component" value="Unassembled WGS sequence"/>
</dbReference>
<gene>
    <name evidence="10" type="primary">dacA</name>
    <name evidence="12" type="ORF">HKN21_04570</name>
</gene>
<comment type="caution">
    <text evidence="12">The sequence shown here is derived from an EMBL/GenBank/DDBJ whole genome shotgun (WGS) entry which is preliminary data.</text>
</comment>
<comment type="caution">
    <text evidence="10">Lacks conserved residue(s) required for the propagation of feature annotation.</text>
</comment>
<evidence type="ECO:0000313" key="12">
    <source>
        <dbReference type="EMBL" id="NNF06012.1"/>
    </source>
</evidence>
<dbReference type="PANTHER" id="PTHR34185">
    <property type="entry name" value="DIADENYLATE CYCLASE"/>
    <property type="match status" value="1"/>
</dbReference>
<feature type="domain" description="DAC" evidence="11">
    <location>
        <begin position="79"/>
        <end position="236"/>
    </location>
</feature>
<sequence>MLDFLRNYWRDILDVLILSSIFYYLFRFIRGTRAAQMFVGLLIILLLSLAAGALQLNGLNWLVSSLRTVWVLAFLILFQPELRKALTSLGGGRIFSSFTKGEDTSILGELVRATENMAAKGLGALIVVERNVGLKNICETGTPLEAQVTPELLGTIFTPPSPLHDGAVVISGNQIVAAGCILPLTQNQHLVHSLGTRHRAALGMSEESDAFVIVVSEETRKISIAEGGRLVRNLDAGSLRSNLVTLFSKDTEAKGRSESEEATART</sequence>
<dbReference type="NCBIfam" id="TIGR00159">
    <property type="entry name" value="diadenylate cyclase CdaA"/>
    <property type="match status" value="1"/>
</dbReference>
<evidence type="ECO:0000256" key="9">
    <source>
        <dbReference type="ARBA" id="ARBA00023136"/>
    </source>
</evidence>
<comment type="catalytic activity">
    <reaction evidence="1 10">
        <text>2 ATP = 3',3'-c-di-AMP + 2 diphosphate</text>
        <dbReference type="Rhea" id="RHEA:35655"/>
        <dbReference type="ChEBI" id="CHEBI:30616"/>
        <dbReference type="ChEBI" id="CHEBI:33019"/>
        <dbReference type="ChEBI" id="CHEBI:71500"/>
        <dbReference type="EC" id="2.7.7.85"/>
    </reaction>
</comment>
<dbReference type="Pfam" id="PF19293">
    <property type="entry name" value="CdaA_N"/>
    <property type="match status" value="1"/>
</dbReference>
<evidence type="ECO:0000256" key="1">
    <source>
        <dbReference type="ARBA" id="ARBA00000877"/>
    </source>
</evidence>
<evidence type="ECO:0000256" key="8">
    <source>
        <dbReference type="ARBA" id="ARBA00022989"/>
    </source>
</evidence>
<dbReference type="SUPFAM" id="SSF143597">
    <property type="entry name" value="YojJ-like"/>
    <property type="match status" value="1"/>
</dbReference>
<comment type="similarity">
    <text evidence="10">Belongs to the adenylate cyclase family. DacA/CdaA subfamily.</text>
</comment>
<reference evidence="12 13" key="1">
    <citation type="submission" date="2020-03" db="EMBL/GenBank/DDBJ databases">
        <title>Metabolic flexibility allows generalist bacteria to become dominant in a frequently disturbed ecosystem.</title>
        <authorList>
            <person name="Chen Y.-J."/>
            <person name="Leung P.M."/>
            <person name="Bay S.K."/>
            <person name="Hugenholtz P."/>
            <person name="Kessler A.J."/>
            <person name="Shelley G."/>
            <person name="Waite D.W."/>
            <person name="Cook P.L."/>
            <person name="Greening C."/>
        </authorList>
    </citation>
    <scope>NUCLEOTIDE SEQUENCE [LARGE SCALE GENOMIC DNA]</scope>
    <source>
        <strain evidence="12">SS_bin_28</strain>
    </source>
</reference>
<keyword evidence="4 10" id="KW-0812">Transmembrane</keyword>
<dbReference type="InterPro" id="IPR045585">
    <property type="entry name" value="CdaA_N"/>
</dbReference>
<feature type="transmembrane region" description="Helical" evidence="10">
    <location>
        <begin position="61"/>
        <end position="78"/>
    </location>
</feature>
<dbReference type="PANTHER" id="PTHR34185:SF1">
    <property type="entry name" value="DIADENYLATE CYCLASE"/>
    <property type="match status" value="1"/>
</dbReference>
<feature type="transmembrane region" description="Helical" evidence="10">
    <location>
        <begin position="12"/>
        <end position="29"/>
    </location>
</feature>
<proteinExistence type="inferred from homology"/>
<name>A0A7Y2E7U7_UNCEI</name>
<comment type="function">
    <text evidence="10">Catalyzes the condensation of 2 ATP molecules into cyclic di-AMP (c-di-AMP), a second messenger used to regulate differing processes in different bacteria.</text>
</comment>
<dbReference type="PIRSF" id="PIRSF004793">
    <property type="entry name" value="UCP004793"/>
    <property type="match status" value="1"/>
</dbReference>
<dbReference type="EC" id="2.7.7.85" evidence="10"/>
<dbReference type="HAMAP" id="MF_01499">
    <property type="entry name" value="DacA"/>
    <property type="match status" value="1"/>
</dbReference>
<dbReference type="InterPro" id="IPR036888">
    <property type="entry name" value="DNA_integrity_DisA_N_sf"/>
</dbReference>
<evidence type="ECO:0000256" key="2">
    <source>
        <dbReference type="ARBA" id="ARBA00022475"/>
    </source>
</evidence>
<dbReference type="AlphaFoldDB" id="A0A7Y2E7U7"/>
<organism evidence="12 13">
    <name type="scientific">Eiseniibacteriota bacterium</name>
    <dbReference type="NCBI Taxonomy" id="2212470"/>
    <lineage>
        <taxon>Bacteria</taxon>
        <taxon>Candidatus Eiseniibacteriota</taxon>
    </lineage>
</organism>
<keyword evidence="3 10" id="KW-0808">Transferase</keyword>
<evidence type="ECO:0000256" key="7">
    <source>
        <dbReference type="ARBA" id="ARBA00022840"/>
    </source>
</evidence>
<evidence type="ECO:0000256" key="5">
    <source>
        <dbReference type="ARBA" id="ARBA00022695"/>
    </source>
</evidence>
<dbReference type="GO" id="GO:0005524">
    <property type="term" value="F:ATP binding"/>
    <property type="evidence" value="ECO:0007669"/>
    <property type="project" value="UniProtKB-UniRule"/>
</dbReference>